<accession>A0A399IYC5</accession>
<reference evidence="2 3" key="1">
    <citation type="submission" date="2018-08" db="EMBL/GenBank/DDBJ databases">
        <title>Pseudooceanicola sediminis CY03 in the family Rhodobacteracea.</title>
        <authorList>
            <person name="Zhang Y.-J."/>
        </authorList>
    </citation>
    <scope>NUCLEOTIDE SEQUENCE [LARGE SCALE GENOMIC DNA]</scope>
    <source>
        <strain evidence="2 3">CY03</strain>
    </source>
</reference>
<dbReference type="InterPro" id="IPR039315">
    <property type="entry name" value="CheW"/>
</dbReference>
<organism evidence="2 3">
    <name type="scientific">Pseudooceanicola sediminis</name>
    <dbReference type="NCBI Taxonomy" id="2211117"/>
    <lineage>
        <taxon>Bacteria</taxon>
        <taxon>Pseudomonadati</taxon>
        <taxon>Pseudomonadota</taxon>
        <taxon>Alphaproteobacteria</taxon>
        <taxon>Rhodobacterales</taxon>
        <taxon>Paracoccaceae</taxon>
        <taxon>Pseudooceanicola</taxon>
    </lineage>
</organism>
<dbReference type="PROSITE" id="PS50851">
    <property type="entry name" value="CHEW"/>
    <property type="match status" value="1"/>
</dbReference>
<dbReference type="Proteomes" id="UP000265848">
    <property type="component" value="Unassembled WGS sequence"/>
</dbReference>
<dbReference type="GO" id="GO:0006935">
    <property type="term" value="P:chemotaxis"/>
    <property type="evidence" value="ECO:0007669"/>
    <property type="project" value="InterPro"/>
</dbReference>
<protein>
    <submittedName>
        <fullName evidence="2">Chemotaxis protein CheW</fullName>
    </submittedName>
</protein>
<dbReference type="Gene3D" id="2.30.30.40">
    <property type="entry name" value="SH3 Domains"/>
    <property type="match status" value="1"/>
</dbReference>
<proteinExistence type="predicted"/>
<sequence>MSMKTNWMQISPELAAMLHDARPGMPAKGAAGVQSRVSVTFAIAKALFAVPVAPVVEILDIREIAPLPRTPPHVLGLIDRRGVSVPVVDMRLMLAQAPQEDTHETRIVVLRMSLGGERMGLVGLRVDRVIEVAELEDAGDGMLPEAELLQWNERMVAGIARRDGLFVTCLDVDNLFGQGVRAIAAHVVEAA</sequence>
<dbReference type="EMBL" id="QWJJ01000012">
    <property type="protein sequence ID" value="RII38021.1"/>
    <property type="molecule type" value="Genomic_DNA"/>
</dbReference>
<dbReference type="InterPro" id="IPR002545">
    <property type="entry name" value="CheW-lke_dom"/>
</dbReference>
<dbReference type="GO" id="GO:0005829">
    <property type="term" value="C:cytosol"/>
    <property type="evidence" value="ECO:0007669"/>
    <property type="project" value="TreeGrafter"/>
</dbReference>
<dbReference type="GO" id="GO:0007165">
    <property type="term" value="P:signal transduction"/>
    <property type="evidence" value="ECO:0007669"/>
    <property type="project" value="InterPro"/>
</dbReference>
<comment type="caution">
    <text evidence="2">The sequence shown here is derived from an EMBL/GenBank/DDBJ whole genome shotgun (WGS) entry which is preliminary data.</text>
</comment>
<name>A0A399IYC5_9RHOB</name>
<dbReference type="PANTHER" id="PTHR22617">
    <property type="entry name" value="CHEMOTAXIS SENSOR HISTIDINE KINASE-RELATED"/>
    <property type="match status" value="1"/>
</dbReference>
<dbReference type="SMART" id="SM00260">
    <property type="entry name" value="CheW"/>
    <property type="match status" value="1"/>
</dbReference>
<feature type="domain" description="CheW-like" evidence="1">
    <location>
        <begin position="35"/>
        <end position="181"/>
    </location>
</feature>
<evidence type="ECO:0000313" key="2">
    <source>
        <dbReference type="EMBL" id="RII38021.1"/>
    </source>
</evidence>
<dbReference type="Gene3D" id="2.40.50.180">
    <property type="entry name" value="CheA-289, Domain 4"/>
    <property type="match status" value="1"/>
</dbReference>
<dbReference type="SUPFAM" id="SSF50341">
    <property type="entry name" value="CheW-like"/>
    <property type="match status" value="1"/>
</dbReference>
<dbReference type="AlphaFoldDB" id="A0A399IYC5"/>
<gene>
    <name evidence="2" type="ORF">DL237_13835</name>
</gene>
<evidence type="ECO:0000313" key="3">
    <source>
        <dbReference type="Proteomes" id="UP000265848"/>
    </source>
</evidence>
<keyword evidence="3" id="KW-1185">Reference proteome</keyword>
<dbReference type="InterPro" id="IPR036061">
    <property type="entry name" value="CheW-like_dom_sf"/>
</dbReference>
<dbReference type="Pfam" id="PF01584">
    <property type="entry name" value="CheW"/>
    <property type="match status" value="1"/>
</dbReference>
<dbReference type="PANTHER" id="PTHR22617:SF23">
    <property type="entry name" value="CHEMOTAXIS PROTEIN CHEW"/>
    <property type="match status" value="1"/>
</dbReference>
<evidence type="ECO:0000259" key="1">
    <source>
        <dbReference type="PROSITE" id="PS50851"/>
    </source>
</evidence>